<proteinExistence type="predicted"/>
<feature type="region of interest" description="Disordered" evidence="1">
    <location>
        <begin position="39"/>
        <end position="60"/>
    </location>
</feature>
<evidence type="ECO:0000313" key="3">
    <source>
        <dbReference type="EMBL" id="SFE89340.1"/>
    </source>
</evidence>
<dbReference type="Proteomes" id="UP000199516">
    <property type="component" value="Unassembled WGS sequence"/>
</dbReference>
<keyword evidence="2" id="KW-0812">Transmembrane</keyword>
<name>A0A1I2EAR8_9BACI</name>
<dbReference type="EMBL" id="FONT01000005">
    <property type="protein sequence ID" value="SFE89340.1"/>
    <property type="molecule type" value="Genomic_DNA"/>
</dbReference>
<sequence length="60" mass="7009">MGETLINSLTDWLRLFCTFLAFAVPYAVFKINKKLHDFGDPPWKRSEETSMGETRAEREN</sequence>
<dbReference type="AlphaFoldDB" id="A0A1I2EAR8"/>
<dbReference type="OrthoDB" id="2666359at2"/>
<gene>
    <name evidence="3" type="ORF">SAMN05192532_105195</name>
</gene>
<reference evidence="3 4" key="1">
    <citation type="submission" date="2016-10" db="EMBL/GenBank/DDBJ databases">
        <authorList>
            <person name="de Groot N.N."/>
        </authorList>
    </citation>
    <scope>NUCLEOTIDE SEQUENCE [LARGE SCALE GENOMIC DNA]</scope>
    <source>
        <strain evidence="3 4">DSM 23995</strain>
    </source>
</reference>
<keyword evidence="2" id="KW-1133">Transmembrane helix</keyword>
<keyword evidence="2" id="KW-0472">Membrane</keyword>
<dbReference type="RefSeq" id="WP_091662260.1">
    <property type="nucleotide sequence ID" value="NZ_FONT01000005.1"/>
</dbReference>
<protein>
    <submittedName>
        <fullName evidence="3">Uncharacterized protein</fullName>
    </submittedName>
</protein>
<organism evidence="3 4">
    <name type="scientific">Alteribacillus iranensis</name>
    <dbReference type="NCBI Taxonomy" id="930128"/>
    <lineage>
        <taxon>Bacteria</taxon>
        <taxon>Bacillati</taxon>
        <taxon>Bacillota</taxon>
        <taxon>Bacilli</taxon>
        <taxon>Bacillales</taxon>
        <taxon>Bacillaceae</taxon>
        <taxon>Alteribacillus</taxon>
    </lineage>
</organism>
<evidence type="ECO:0000256" key="2">
    <source>
        <dbReference type="SAM" id="Phobius"/>
    </source>
</evidence>
<dbReference type="STRING" id="930128.SAMN05192532_105195"/>
<evidence type="ECO:0000313" key="4">
    <source>
        <dbReference type="Proteomes" id="UP000199516"/>
    </source>
</evidence>
<accession>A0A1I2EAR8</accession>
<feature type="transmembrane region" description="Helical" evidence="2">
    <location>
        <begin position="12"/>
        <end position="29"/>
    </location>
</feature>
<keyword evidence="4" id="KW-1185">Reference proteome</keyword>
<evidence type="ECO:0000256" key="1">
    <source>
        <dbReference type="SAM" id="MobiDB-lite"/>
    </source>
</evidence>